<evidence type="ECO:0008006" key="4">
    <source>
        <dbReference type="Google" id="ProtNLM"/>
    </source>
</evidence>
<dbReference type="OrthoDB" id="3240470at2"/>
<dbReference type="Proteomes" id="UP000199614">
    <property type="component" value="Unassembled WGS sequence"/>
</dbReference>
<sequence>MAPVVTTALRVALVVLATGALGAQIVIVVVTGMSVAGGHPLLPDAVYAGAAVVTIGCVQVFLVAIWALLSMVRRDAIFDERAFRWVPVLAGSGLLAAFIVAAVCAHVGELDDAPGLILIGGGIAVAGIAFALLMTVMLGLLRNATRLRRELEQVV</sequence>
<reference evidence="2 3" key="1">
    <citation type="submission" date="2016-10" db="EMBL/GenBank/DDBJ databases">
        <authorList>
            <person name="de Groot N.N."/>
        </authorList>
    </citation>
    <scope>NUCLEOTIDE SEQUENCE [LARGE SCALE GENOMIC DNA]</scope>
    <source>
        <strain evidence="2 3">CGMCC 4.1877</strain>
    </source>
</reference>
<dbReference type="Pfam" id="PF11188">
    <property type="entry name" value="DUF2975"/>
    <property type="match status" value="1"/>
</dbReference>
<feature type="transmembrane region" description="Helical" evidence="1">
    <location>
        <begin position="46"/>
        <end position="70"/>
    </location>
</feature>
<feature type="transmembrane region" description="Helical" evidence="1">
    <location>
        <begin position="115"/>
        <end position="141"/>
    </location>
</feature>
<proteinExistence type="predicted"/>
<evidence type="ECO:0000256" key="1">
    <source>
        <dbReference type="SAM" id="Phobius"/>
    </source>
</evidence>
<evidence type="ECO:0000313" key="2">
    <source>
        <dbReference type="EMBL" id="SFO61367.1"/>
    </source>
</evidence>
<keyword evidence="3" id="KW-1185">Reference proteome</keyword>
<feature type="transmembrane region" description="Helical" evidence="1">
    <location>
        <begin position="82"/>
        <end position="103"/>
    </location>
</feature>
<dbReference type="RefSeq" id="WP_093357436.1">
    <property type="nucleotide sequence ID" value="NZ_FOUY01000111.1"/>
</dbReference>
<keyword evidence="1" id="KW-0812">Transmembrane</keyword>
<accession>A0A1I5IL95</accession>
<dbReference type="AlphaFoldDB" id="A0A1I5IL95"/>
<dbReference type="STRING" id="260086.SAMN05216207_11114"/>
<keyword evidence="1" id="KW-1133">Transmembrane helix</keyword>
<name>A0A1I5IL95_PSUAM</name>
<gene>
    <name evidence="2" type="ORF">SAMN05216207_11114</name>
</gene>
<keyword evidence="1" id="KW-0472">Membrane</keyword>
<dbReference type="EMBL" id="FOUY01000111">
    <property type="protein sequence ID" value="SFO61367.1"/>
    <property type="molecule type" value="Genomic_DNA"/>
</dbReference>
<organism evidence="2 3">
    <name type="scientific">Pseudonocardia ammonioxydans</name>
    <dbReference type="NCBI Taxonomy" id="260086"/>
    <lineage>
        <taxon>Bacteria</taxon>
        <taxon>Bacillati</taxon>
        <taxon>Actinomycetota</taxon>
        <taxon>Actinomycetes</taxon>
        <taxon>Pseudonocardiales</taxon>
        <taxon>Pseudonocardiaceae</taxon>
        <taxon>Pseudonocardia</taxon>
    </lineage>
</organism>
<evidence type="ECO:0000313" key="3">
    <source>
        <dbReference type="Proteomes" id="UP000199614"/>
    </source>
</evidence>
<dbReference type="InterPro" id="IPR021354">
    <property type="entry name" value="DUF2975"/>
</dbReference>
<protein>
    <recommendedName>
        <fullName evidence="4">DUF2975 domain-containing protein</fullName>
    </recommendedName>
</protein>